<proteinExistence type="predicted"/>
<protein>
    <submittedName>
        <fullName evidence="2">Uncharacterized protein</fullName>
    </submittedName>
</protein>
<organism evidence="2 3">
    <name type="scientific">Dryococelus australis</name>
    <dbReference type="NCBI Taxonomy" id="614101"/>
    <lineage>
        <taxon>Eukaryota</taxon>
        <taxon>Metazoa</taxon>
        <taxon>Ecdysozoa</taxon>
        <taxon>Arthropoda</taxon>
        <taxon>Hexapoda</taxon>
        <taxon>Insecta</taxon>
        <taxon>Pterygota</taxon>
        <taxon>Neoptera</taxon>
        <taxon>Polyneoptera</taxon>
        <taxon>Phasmatodea</taxon>
        <taxon>Verophasmatodea</taxon>
        <taxon>Anareolatae</taxon>
        <taxon>Phasmatidae</taxon>
        <taxon>Eurycanthinae</taxon>
        <taxon>Dryococelus</taxon>
    </lineage>
</organism>
<dbReference type="SUPFAM" id="SSF57997">
    <property type="entry name" value="Tropomyosin"/>
    <property type="match status" value="1"/>
</dbReference>
<dbReference type="EMBL" id="JARBHB010000001">
    <property type="protein sequence ID" value="KAJ8894739.1"/>
    <property type="molecule type" value="Genomic_DNA"/>
</dbReference>
<feature type="region of interest" description="Disordered" evidence="1">
    <location>
        <begin position="159"/>
        <end position="199"/>
    </location>
</feature>
<feature type="region of interest" description="Disordered" evidence="1">
    <location>
        <begin position="1099"/>
        <end position="1141"/>
    </location>
</feature>
<gene>
    <name evidence="2" type="ORF">PR048_000046</name>
</gene>
<feature type="region of interest" description="Disordered" evidence="1">
    <location>
        <begin position="1037"/>
        <end position="1072"/>
    </location>
</feature>
<dbReference type="Proteomes" id="UP001159363">
    <property type="component" value="Chromosome 1"/>
</dbReference>
<keyword evidence="3" id="KW-1185">Reference proteome</keyword>
<evidence type="ECO:0000313" key="3">
    <source>
        <dbReference type="Proteomes" id="UP001159363"/>
    </source>
</evidence>
<comment type="caution">
    <text evidence="2">The sequence shown here is derived from an EMBL/GenBank/DDBJ whole genome shotgun (WGS) entry which is preliminary data.</text>
</comment>
<reference evidence="2 3" key="1">
    <citation type="submission" date="2023-02" db="EMBL/GenBank/DDBJ databases">
        <title>LHISI_Scaffold_Assembly.</title>
        <authorList>
            <person name="Stuart O.P."/>
            <person name="Cleave R."/>
            <person name="Magrath M.J.L."/>
            <person name="Mikheyev A.S."/>
        </authorList>
    </citation>
    <scope>NUCLEOTIDE SEQUENCE [LARGE SCALE GENOMIC DNA]</scope>
    <source>
        <strain evidence="2">Daus_M_001</strain>
        <tissue evidence="2">Leg muscle</tissue>
    </source>
</reference>
<evidence type="ECO:0000313" key="2">
    <source>
        <dbReference type="EMBL" id="KAJ8894739.1"/>
    </source>
</evidence>
<sequence>MIGRPLKALRALVESSDRNISRVHFRTRWTSNTCALKLTLQLDRSSLETPWTTLSQQQTYKGTSSECHTASLALRAAGVIDACNIEPAPGRDCNTTLRKTVAETLSTGQLTGPNILNNVHGIDTRSGDFCHRDSGPRIHGAGRSLTTLRTRLKDDCLRPGMFPPRLDRNQLQAGSSPLDPGIREVSEDPRDDSNRKLLPHSCATCSPGEHLSQKPGKHSMSHNTSASCWKDGGIMAASPPAPYALLAIITLLTRKELPGKYGSHTETRMVNGSLCWRVQDEESILIKVGIRCSFLSHRYGNFADSFGNQLSVLEPQLSVLEPQINVLEPQLSELEPQLSELEPQLSELEPQLSVLEPQSSVLEPELSVLEPQLSVIEPQISVLEPQLSELEPKLAQHVENTARQFRALHVAAMANVMRVEMSPLLFEHFLPHTQIIGTGILFHNAYDLKDVRCEYKIVDVSICNSLKVSHQAKITKRSGWQDNKPYTSPTLDEFPMLRPYVLGADGGERVKPDRLALTEGAYRASQSRGRILTCGPMKTKTLQNLLKRASSNDLTLSANLGLREFISFEDAAPSIKEMRPGLLNRGREVIDLEKLNQLWLTFVWRTDVSAVYSLEGSTIEGELGELLALERAHLKTVTSALNTITFVDEMDVHRVSFGAQHLDVTGFRLPASARLNCVAECLKFWVHDDIIKRTPVWSPTSKCHRYSQHHENTTRSGDGSLVARASVTLIAPALLGPTRAKRGEYRATLECKGDINGRSPTKPRRPGALFATYENLGANPPGIVPGSPWCKASEGYCMSAYINSEQLFLKAIAYPVLGAHCGVFFTLKTFLQKVNLRKGNCCGGRGAWAASLLAPQQGEPGLIPGRASPGFSRVESRRTIPLVGGFPRGSPIYPVHSFRRCSILTSITLVGLRRIPTRHLGFIDFSQNILFQKIAVQTSSLPSLTQTAVSEDIRTGYVRNYNRVVESEDHRLHPVHKSRPRHVEAIPHTVYIHSGCRHSVDISLAHTNSLDDRLNPLKTALKTLLKKAEKELRLPITSLANRGEGSLHPPTQQARVRGHDLEPRPGPLHEQLSPERVGRKWWGRLPKVVTWFHGALPAPRGRRQSCKVRPPDKEVQPQDSPPKTSNADTTSEASVLSGRLRQPELPQVRRHVLYIRILPPPSRVSMLAPRTKANRALTPAGSLLDCRTWESCGFSPVSPVSPAHLISSSSAVKTPLLRAAQIFQLNSTNRFSIFFGQVVRA</sequence>
<evidence type="ECO:0000256" key="1">
    <source>
        <dbReference type="SAM" id="MobiDB-lite"/>
    </source>
</evidence>
<feature type="compositionally biased region" description="Polar residues" evidence="1">
    <location>
        <begin position="1117"/>
        <end position="1134"/>
    </location>
</feature>
<accession>A0ABQ9IDI8</accession>
<feature type="compositionally biased region" description="Basic and acidic residues" evidence="1">
    <location>
        <begin position="181"/>
        <end position="195"/>
    </location>
</feature>
<name>A0ABQ9IDI8_9NEOP</name>